<feature type="domain" description="HpcH/HpaI aldolase/citrate lyase" evidence="4">
    <location>
        <begin position="31"/>
        <end position="183"/>
    </location>
</feature>
<dbReference type="GO" id="GO:0046872">
    <property type="term" value="F:metal ion binding"/>
    <property type="evidence" value="ECO:0007669"/>
    <property type="project" value="UniProtKB-KW"/>
</dbReference>
<name>A0A6P2C5B1_9ACTN</name>
<organism evidence="5 6">
    <name type="scientific">Trebonia kvetii</name>
    <dbReference type="NCBI Taxonomy" id="2480626"/>
    <lineage>
        <taxon>Bacteria</taxon>
        <taxon>Bacillati</taxon>
        <taxon>Actinomycetota</taxon>
        <taxon>Actinomycetes</taxon>
        <taxon>Streptosporangiales</taxon>
        <taxon>Treboniaceae</taxon>
        <taxon>Trebonia</taxon>
    </lineage>
</organism>
<dbReference type="PANTHER" id="PTHR30502:SF0">
    <property type="entry name" value="PHOSPHOENOLPYRUVATE CARBOXYLASE FAMILY PROTEIN"/>
    <property type="match status" value="1"/>
</dbReference>
<dbReference type="RefSeq" id="WP_145851115.1">
    <property type="nucleotide sequence ID" value="NZ_RPFW01000001.1"/>
</dbReference>
<dbReference type="InterPro" id="IPR040442">
    <property type="entry name" value="Pyrv_kinase-like_dom_sf"/>
</dbReference>
<evidence type="ECO:0000256" key="1">
    <source>
        <dbReference type="ARBA" id="ARBA00005568"/>
    </source>
</evidence>
<dbReference type="Gene3D" id="3.20.20.60">
    <property type="entry name" value="Phosphoenolpyruvate-binding domains"/>
    <property type="match status" value="1"/>
</dbReference>
<dbReference type="EMBL" id="RPFW01000001">
    <property type="protein sequence ID" value="TVZ06360.1"/>
    <property type="molecule type" value="Genomic_DNA"/>
</dbReference>
<dbReference type="InterPro" id="IPR015813">
    <property type="entry name" value="Pyrv/PenolPyrv_kinase-like_dom"/>
</dbReference>
<proteinExistence type="inferred from homology"/>
<sequence>MVRWRYANGRFLPLPSRHPRTSVRCLVGHPVARVRHAHTADIGRALDLGCEGVIVPNVESAAQALQVVGAVRYPPFGHRSAGGVLAVAEPFCLVMAESADAVADLEATLAVDGVDGLYVGPGDLSLSLGCDPSPDDPVLNRVLQRVWAACATVGKPVGVHATDGTTARRYRDAGCSLITTATDAVAITRETEAQLSRARAW</sequence>
<dbReference type="InterPro" id="IPR005000">
    <property type="entry name" value="Aldolase/citrate-lyase_domain"/>
</dbReference>
<protein>
    <recommendedName>
        <fullName evidence="4">HpcH/HpaI aldolase/citrate lyase domain-containing protein</fullName>
    </recommendedName>
</protein>
<keyword evidence="2" id="KW-0479">Metal-binding</keyword>
<evidence type="ECO:0000256" key="3">
    <source>
        <dbReference type="ARBA" id="ARBA00023239"/>
    </source>
</evidence>
<evidence type="ECO:0000256" key="2">
    <source>
        <dbReference type="ARBA" id="ARBA00022723"/>
    </source>
</evidence>
<keyword evidence="3" id="KW-0456">Lyase</keyword>
<accession>A0A6P2C5B1</accession>
<evidence type="ECO:0000313" key="5">
    <source>
        <dbReference type="EMBL" id="TVZ06360.1"/>
    </source>
</evidence>
<reference evidence="5 6" key="1">
    <citation type="submission" date="2018-11" db="EMBL/GenBank/DDBJ databases">
        <title>Trebonia kvetii gen.nov., sp.nov., a novel acidophilic actinobacterium, and proposal of the new actinobacterial family Treboniaceae fam. nov.</title>
        <authorList>
            <person name="Rapoport D."/>
            <person name="Sagova-Mareckova M."/>
            <person name="Sedlacek I."/>
            <person name="Provaznik J."/>
            <person name="Kralova S."/>
            <person name="Pavlinic D."/>
            <person name="Benes V."/>
            <person name="Kopecky J."/>
        </authorList>
    </citation>
    <scope>NUCLEOTIDE SEQUENCE [LARGE SCALE GENOMIC DNA]</scope>
    <source>
        <strain evidence="5 6">15Tr583</strain>
    </source>
</reference>
<dbReference type="SUPFAM" id="SSF51621">
    <property type="entry name" value="Phosphoenolpyruvate/pyruvate domain"/>
    <property type="match status" value="1"/>
</dbReference>
<gene>
    <name evidence="5" type="ORF">EAS64_02745</name>
</gene>
<evidence type="ECO:0000259" key="4">
    <source>
        <dbReference type="Pfam" id="PF03328"/>
    </source>
</evidence>
<dbReference type="Proteomes" id="UP000460272">
    <property type="component" value="Unassembled WGS sequence"/>
</dbReference>
<dbReference type="GO" id="GO:0016832">
    <property type="term" value="F:aldehyde-lyase activity"/>
    <property type="evidence" value="ECO:0007669"/>
    <property type="project" value="TreeGrafter"/>
</dbReference>
<evidence type="ECO:0000313" key="6">
    <source>
        <dbReference type="Proteomes" id="UP000460272"/>
    </source>
</evidence>
<dbReference type="OrthoDB" id="86160at2"/>
<dbReference type="Pfam" id="PF03328">
    <property type="entry name" value="HpcH_HpaI"/>
    <property type="match status" value="1"/>
</dbReference>
<dbReference type="PANTHER" id="PTHR30502">
    <property type="entry name" value="2-KETO-3-DEOXY-L-RHAMNONATE ALDOLASE"/>
    <property type="match status" value="1"/>
</dbReference>
<dbReference type="AlphaFoldDB" id="A0A6P2C5B1"/>
<dbReference type="InterPro" id="IPR050251">
    <property type="entry name" value="HpcH-HpaI_aldolase"/>
</dbReference>
<comment type="similarity">
    <text evidence="1">Belongs to the HpcH/HpaI aldolase family.</text>
</comment>
<dbReference type="GO" id="GO:0005737">
    <property type="term" value="C:cytoplasm"/>
    <property type="evidence" value="ECO:0007669"/>
    <property type="project" value="TreeGrafter"/>
</dbReference>
<keyword evidence="6" id="KW-1185">Reference proteome</keyword>
<comment type="caution">
    <text evidence="5">The sequence shown here is derived from an EMBL/GenBank/DDBJ whole genome shotgun (WGS) entry which is preliminary data.</text>
</comment>